<keyword evidence="2" id="KW-0472">Membrane</keyword>
<sequence length="159" mass="16401">MTLTRAARSQLADPRRGSASILAIMFVVLTVLGVQVLCGIHLDAGHHGLDEPGHRGGHVDAAVGHQVTAAAVGTPDQITEADPGHHGGHHGDGGNHCSEDRTATVRYERALSPFPDLAGAPDLAQQWLVPDLTHDAPRVPSGVAVAAAPSLHALGISRT</sequence>
<gene>
    <name evidence="3" type="ORF">ACFS27_07855</name>
</gene>
<evidence type="ECO:0000313" key="4">
    <source>
        <dbReference type="Proteomes" id="UP001597479"/>
    </source>
</evidence>
<proteinExistence type="predicted"/>
<dbReference type="Proteomes" id="UP001597479">
    <property type="component" value="Unassembled WGS sequence"/>
</dbReference>
<accession>A0ABW5VR73</accession>
<name>A0ABW5VR73_9MICO</name>
<dbReference type="RefSeq" id="WP_377181672.1">
    <property type="nucleotide sequence ID" value="NZ_JBHUOG010000001.1"/>
</dbReference>
<keyword evidence="2" id="KW-1133">Transmembrane helix</keyword>
<feature type="transmembrane region" description="Helical" evidence="2">
    <location>
        <begin position="21"/>
        <end position="42"/>
    </location>
</feature>
<evidence type="ECO:0008006" key="5">
    <source>
        <dbReference type="Google" id="ProtNLM"/>
    </source>
</evidence>
<feature type="region of interest" description="Disordered" evidence="1">
    <location>
        <begin position="80"/>
        <end position="99"/>
    </location>
</feature>
<keyword evidence="4" id="KW-1185">Reference proteome</keyword>
<dbReference type="EMBL" id="JBHUOG010000001">
    <property type="protein sequence ID" value="MFD2793462.1"/>
    <property type="molecule type" value="Genomic_DNA"/>
</dbReference>
<feature type="compositionally biased region" description="Basic and acidic residues" evidence="1">
    <location>
        <begin position="82"/>
        <end position="99"/>
    </location>
</feature>
<evidence type="ECO:0000256" key="2">
    <source>
        <dbReference type="SAM" id="Phobius"/>
    </source>
</evidence>
<protein>
    <recommendedName>
        <fullName evidence="5">Secreted protein</fullName>
    </recommendedName>
</protein>
<evidence type="ECO:0000313" key="3">
    <source>
        <dbReference type="EMBL" id="MFD2793462.1"/>
    </source>
</evidence>
<evidence type="ECO:0000256" key="1">
    <source>
        <dbReference type="SAM" id="MobiDB-lite"/>
    </source>
</evidence>
<comment type="caution">
    <text evidence="3">The sequence shown here is derived from an EMBL/GenBank/DDBJ whole genome shotgun (WGS) entry which is preliminary data.</text>
</comment>
<keyword evidence="2" id="KW-0812">Transmembrane</keyword>
<reference evidence="4" key="1">
    <citation type="journal article" date="2019" name="Int. J. Syst. Evol. Microbiol.">
        <title>The Global Catalogue of Microorganisms (GCM) 10K type strain sequencing project: providing services to taxonomists for standard genome sequencing and annotation.</title>
        <authorList>
            <consortium name="The Broad Institute Genomics Platform"/>
            <consortium name="The Broad Institute Genome Sequencing Center for Infectious Disease"/>
            <person name="Wu L."/>
            <person name="Ma J."/>
        </authorList>
    </citation>
    <scope>NUCLEOTIDE SEQUENCE [LARGE SCALE GENOMIC DNA]</scope>
    <source>
        <strain evidence="4">CCM 7044</strain>
    </source>
</reference>
<organism evidence="3 4">
    <name type="scientific">Promicromonospora vindobonensis</name>
    <dbReference type="NCBI Taxonomy" id="195748"/>
    <lineage>
        <taxon>Bacteria</taxon>
        <taxon>Bacillati</taxon>
        <taxon>Actinomycetota</taxon>
        <taxon>Actinomycetes</taxon>
        <taxon>Micrococcales</taxon>
        <taxon>Promicromonosporaceae</taxon>
        <taxon>Promicromonospora</taxon>
    </lineage>
</organism>